<dbReference type="KEGG" id="ksd:KS2013_1398"/>
<dbReference type="HAMAP" id="MF_01363">
    <property type="entry name" value="Ribosomal_bL21"/>
    <property type="match status" value="1"/>
</dbReference>
<evidence type="ECO:0000256" key="8">
    <source>
        <dbReference type="SAM" id="MobiDB-lite"/>
    </source>
</evidence>
<dbReference type="GO" id="GO:0006412">
    <property type="term" value="P:translation"/>
    <property type="evidence" value="ECO:0007669"/>
    <property type="project" value="UniProtKB-UniRule"/>
</dbReference>
<proteinExistence type="inferred from homology"/>
<dbReference type="GO" id="GO:0005737">
    <property type="term" value="C:cytoplasm"/>
    <property type="evidence" value="ECO:0007669"/>
    <property type="project" value="UniProtKB-ARBA"/>
</dbReference>
<dbReference type="GO" id="GO:0003735">
    <property type="term" value="F:structural constituent of ribosome"/>
    <property type="evidence" value="ECO:0007669"/>
    <property type="project" value="InterPro"/>
</dbReference>
<feature type="compositionally biased region" description="Basic residues" evidence="8">
    <location>
        <begin position="108"/>
        <end position="125"/>
    </location>
</feature>
<dbReference type="Proteomes" id="UP000094147">
    <property type="component" value="Chromosome"/>
</dbReference>
<dbReference type="PROSITE" id="PS01169">
    <property type="entry name" value="RIBOSOMAL_L21"/>
    <property type="match status" value="1"/>
</dbReference>
<keyword evidence="3 6" id="KW-0694">RNA-binding</keyword>
<dbReference type="Gene3D" id="1.10.150.20">
    <property type="entry name" value="5' to 3' exonuclease, C-terminal subdomain"/>
    <property type="match status" value="1"/>
</dbReference>
<keyword evidence="4 6" id="KW-0689">Ribosomal protein</keyword>
<dbReference type="NCBIfam" id="TIGR00061">
    <property type="entry name" value="L21"/>
    <property type="match status" value="1"/>
</dbReference>
<dbReference type="InterPro" id="IPR010995">
    <property type="entry name" value="DNA_repair_Rad51/TF_NusA_a-hlx"/>
</dbReference>
<evidence type="ECO:0000313" key="10">
    <source>
        <dbReference type="Proteomes" id="UP000094147"/>
    </source>
</evidence>
<sequence>MYAVIKSGGKQHRVKEGQVVRLEKIEAETGATINFEDVLMVADGDNVTIGTPLVDGAVVSAEVVDHGRAKKVNIIKFKRRKHHMKRQGHRQWFTEVKINGIALDGSKKPAKKAPAKKAAPKKAAAKKTDGDDLTQLSGVGPVIVKKLNEAGVTTFKQIAEWTAEDVARLDEELSFKGRIERENWIDQAKELMKGE</sequence>
<reference evidence="10" key="1">
    <citation type="submission" date="2015-08" db="EMBL/GenBank/DDBJ databases">
        <authorList>
            <person name="Kim K.M."/>
        </authorList>
    </citation>
    <scope>NUCLEOTIDE SEQUENCE [LARGE SCALE GENOMIC DNA]</scope>
    <source>
        <strain evidence="10">KCTC 23892</strain>
    </source>
</reference>
<dbReference type="InterPro" id="IPR001787">
    <property type="entry name" value="Ribosomal_bL21"/>
</dbReference>
<protein>
    <recommendedName>
        <fullName evidence="6">Large ribosomal subunit protein bL21</fullName>
    </recommendedName>
</protein>
<evidence type="ECO:0000256" key="4">
    <source>
        <dbReference type="ARBA" id="ARBA00022980"/>
    </source>
</evidence>
<comment type="subunit">
    <text evidence="6">Part of the 50S ribosomal subunit. Contacts protein L20.</text>
</comment>
<keyword evidence="10" id="KW-1185">Reference proteome</keyword>
<dbReference type="PANTHER" id="PTHR21349">
    <property type="entry name" value="50S RIBOSOMAL PROTEIN L21"/>
    <property type="match status" value="1"/>
</dbReference>
<dbReference type="PANTHER" id="PTHR21349:SF0">
    <property type="entry name" value="LARGE RIBOSOMAL SUBUNIT PROTEIN BL21M"/>
    <property type="match status" value="1"/>
</dbReference>
<evidence type="ECO:0000256" key="2">
    <source>
        <dbReference type="ARBA" id="ARBA00022730"/>
    </source>
</evidence>
<dbReference type="Pfam" id="PF00829">
    <property type="entry name" value="Ribosomal_L21p"/>
    <property type="match status" value="1"/>
</dbReference>
<evidence type="ECO:0000313" key="9">
    <source>
        <dbReference type="EMBL" id="AOE50110.1"/>
    </source>
</evidence>
<comment type="similarity">
    <text evidence="1 6 7">Belongs to the bacterial ribosomal protein bL21 family.</text>
</comment>
<dbReference type="GO" id="GO:0000166">
    <property type="term" value="F:nucleotide binding"/>
    <property type="evidence" value="ECO:0007669"/>
    <property type="project" value="InterPro"/>
</dbReference>
<dbReference type="SUPFAM" id="SSF47794">
    <property type="entry name" value="Rad51 N-terminal domain-like"/>
    <property type="match status" value="1"/>
</dbReference>
<dbReference type="GO" id="GO:1990904">
    <property type="term" value="C:ribonucleoprotein complex"/>
    <property type="evidence" value="ECO:0007669"/>
    <property type="project" value="UniProtKB-KW"/>
</dbReference>
<dbReference type="InterPro" id="IPR028909">
    <property type="entry name" value="bL21-like"/>
</dbReference>
<dbReference type="Pfam" id="PF14520">
    <property type="entry name" value="HHH_5"/>
    <property type="match status" value="1"/>
</dbReference>
<dbReference type="GO" id="GO:0019843">
    <property type="term" value="F:rRNA binding"/>
    <property type="evidence" value="ECO:0007669"/>
    <property type="project" value="UniProtKB-UniRule"/>
</dbReference>
<keyword evidence="5 6" id="KW-0687">Ribonucleoprotein</keyword>
<name>A0A1B3BBD5_9GAMM</name>
<dbReference type="OrthoDB" id="9813334at2"/>
<feature type="region of interest" description="Disordered" evidence="8">
    <location>
        <begin position="105"/>
        <end position="129"/>
    </location>
</feature>
<dbReference type="STRING" id="1144748.KS2013_1398"/>
<comment type="function">
    <text evidence="6 7">This protein binds to 23S rRNA in the presence of protein L20.</text>
</comment>
<dbReference type="RefSeq" id="WP_068991765.1">
    <property type="nucleotide sequence ID" value="NZ_CP012418.1"/>
</dbReference>
<evidence type="ECO:0000256" key="7">
    <source>
        <dbReference type="RuleBase" id="RU000562"/>
    </source>
</evidence>
<dbReference type="AlphaFoldDB" id="A0A1B3BBD5"/>
<evidence type="ECO:0000256" key="6">
    <source>
        <dbReference type="HAMAP-Rule" id="MF_01363"/>
    </source>
</evidence>
<evidence type="ECO:0000256" key="3">
    <source>
        <dbReference type="ARBA" id="ARBA00022884"/>
    </source>
</evidence>
<dbReference type="SUPFAM" id="SSF141091">
    <property type="entry name" value="L21p-like"/>
    <property type="match status" value="1"/>
</dbReference>
<gene>
    <name evidence="6" type="primary">rplU</name>
    <name evidence="9" type="ORF">KS2013_1398</name>
</gene>
<dbReference type="InterPro" id="IPR036164">
    <property type="entry name" value="bL21-like_sf"/>
</dbReference>
<dbReference type="GO" id="GO:0005840">
    <property type="term" value="C:ribosome"/>
    <property type="evidence" value="ECO:0007669"/>
    <property type="project" value="UniProtKB-KW"/>
</dbReference>
<accession>A0A1B3BBD5</accession>
<evidence type="ECO:0000256" key="5">
    <source>
        <dbReference type="ARBA" id="ARBA00023274"/>
    </source>
</evidence>
<dbReference type="InterPro" id="IPR018258">
    <property type="entry name" value="Ribosomal_bL21_CS"/>
</dbReference>
<organism evidence="9 10">
    <name type="scientific">Kangiella sediminilitoris</name>
    <dbReference type="NCBI Taxonomy" id="1144748"/>
    <lineage>
        <taxon>Bacteria</taxon>
        <taxon>Pseudomonadati</taxon>
        <taxon>Pseudomonadota</taxon>
        <taxon>Gammaproteobacteria</taxon>
        <taxon>Kangiellales</taxon>
        <taxon>Kangiellaceae</taxon>
        <taxon>Kangiella</taxon>
    </lineage>
</organism>
<evidence type="ECO:0000256" key="1">
    <source>
        <dbReference type="ARBA" id="ARBA00008563"/>
    </source>
</evidence>
<dbReference type="PATRIC" id="fig|1144748.3.peg.1407"/>
<dbReference type="EMBL" id="CP012418">
    <property type="protein sequence ID" value="AOE50110.1"/>
    <property type="molecule type" value="Genomic_DNA"/>
</dbReference>
<keyword evidence="2 6" id="KW-0699">rRNA-binding</keyword>